<dbReference type="Proteomes" id="UP000596977">
    <property type="component" value="Unassembled WGS sequence"/>
</dbReference>
<gene>
    <name evidence="1" type="ORF">GCM10011499_12100</name>
</gene>
<dbReference type="RefSeq" id="WP_127072707.1">
    <property type="nucleotide sequence ID" value="NZ_BMKB01000002.1"/>
</dbReference>
<sequence>MISEGHANNQALKGKKYRNHTQIPETGYYLRGLYGQNIADSGLLMPADWDKTGALLQPLRENLARSAH</sequence>
<comment type="caution">
    <text evidence="1">The sequence shown here is derived from an EMBL/GenBank/DDBJ whole genome shotgun (WGS) entry which is preliminary data.</text>
</comment>
<keyword evidence="2" id="KW-1185">Reference proteome</keyword>
<name>A0A916R9L1_9HYPH</name>
<protein>
    <submittedName>
        <fullName evidence="1">Uncharacterized protein</fullName>
    </submittedName>
</protein>
<proteinExistence type="predicted"/>
<evidence type="ECO:0000313" key="2">
    <source>
        <dbReference type="Proteomes" id="UP000596977"/>
    </source>
</evidence>
<dbReference type="AlphaFoldDB" id="A0A916R9L1"/>
<organism evidence="1 2">
    <name type="scientific">Pelagibacterium lentulum</name>
    <dbReference type="NCBI Taxonomy" id="2029865"/>
    <lineage>
        <taxon>Bacteria</taxon>
        <taxon>Pseudomonadati</taxon>
        <taxon>Pseudomonadota</taxon>
        <taxon>Alphaproteobacteria</taxon>
        <taxon>Hyphomicrobiales</taxon>
        <taxon>Devosiaceae</taxon>
        <taxon>Pelagibacterium</taxon>
    </lineage>
</organism>
<accession>A0A916R9L1</accession>
<evidence type="ECO:0000313" key="1">
    <source>
        <dbReference type="EMBL" id="GGA44047.1"/>
    </source>
</evidence>
<dbReference type="EMBL" id="BMKB01000002">
    <property type="protein sequence ID" value="GGA44047.1"/>
    <property type="molecule type" value="Genomic_DNA"/>
</dbReference>
<reference evidence="1 2" key="1">
    <citation type="journal article" date="2014" name="Int. J. Syst. Evol. Microbiol.">
        <title>Complete genome sequence of Corynebacterium casei LMG S-19264T (=DSM 44701T), isolated from a smear-ripened cheese.</title>
        <authorList>
            <consortium name="US DOE Joint Genome Institute (JGI-PGF)"/>
            <person name="Walter F."/>
            <person name="Albersmeier A."/>
            <person name="Kalinowski J."/>
            <person name="Ruckert C."/>
        </authorList>
    </citation>
    <scope>NUCLEOTIDE SEQUENCE [LARGE SCALE GENOMIC DNA]</scope>
    <source>
        <strain evidence="1 2">CGMCC 1.15896</strain>
    </source>
</reference>